<gene>
    <name evidence="2" type="ordered locus">Deide_03570</name>
</gene>
<sequence length="99" mass="9824">MTDEQTGPRVDQPDPMSSDTRGSTPEVVEAVDESGASSGGGVLGGTASHASLHDVADEQADHPTPALDADGDGELAARLVDADGDGTADDAVINAPDTP</sequence>
<dbReference type="HOGENOM" id="CLU_2315627_0_0_0"/>
<organism evidence="2 3">
    <name type="scientific">Deinococcus deserti (strain DSM 17065 / CIP 109153 / LMG 22923 / VCD115)</name>
    <dbReference type="NCBI Taxonomy" id="546414"/>
    <lineage>
        <taxon>Bacteria</taxon>
        <taxon>Thermotogati</taxon>
        <taxon>Deinococcota</taxon>
        <taxon>Deinococci</taxon>
        <taxon>Deinococcales</taxon>
        <taxon>Deinococcaceae</taxon>
        <taxon>Deinococcus</taxon>
    </lineage>
</organism>
<dbReference type="RefSeq" id="WP_012692302.1">
    <property type="nucleotide sequence ID" value="NC_012526.1"/>
</dbReference>
<name>C1CZS7_DEIDV</name>
<feature type="compositionally biased region" description="Basic and acidic residues" evidence="1">
    <location>
        <begin position="51"/>
        <end position="61"/>
    </location>
</feature>
<evidence type="ECO:0000313" key="2">
    <source>
        <dbReference type="EMBL" id="ACO45179.1"/>
    </source>
</evidence>
<dbReference type="Proteomes" id="UP000002208">
    <property type="component" value="Chromosome"/>
</dbReference>
<reference evidence="2 3" key="1">
    <citation type="journal article" date="2009" name="PLoS Genet.">
        <title>Alliance of proteomics and genomics to unravel the specificities of Sahara bacterium Deinococcus deserti.</title>
        <authorList>
            <person name="de Groot A."/>
            <person name="Dulermo R."/>
            <person name="Ortet P."/>
            <person name="Blanchard L."/>
            <person name="Guerin P."/>
            <person name="Fernandez B."/>
            <person name="Vacherie B."/>
            <person name="Dossat C."/>
            <person name="Jolivet E."/>
            <person name="Siguier P."/>
            <person name="Chandler M."/>
            <person name="Barakat M."/>
            <person name="Dedieu A."/>
            <person name="Barbe V."/>
            <person name="Heulin T."/>
            <person name="Sommer S."/>
            <person name="Achouak W."/>
            <person name="Armengaud J."/>
        </authorList>
    </citation>
    <scope>NUCLEOTIDE SEQUENCE [LARGE SCALE GENOMIC DNA]</scope>
    <source>
        <strain evidence="3">DSM 17065 / CIP 109153 / LMG 22923 / VCD115</strain>
    </source>
</reference>
<dbReference type="EMBL" id="CP001114">
    <property type="protein sequence ID" value="ACO45179.1"/>
    <property type="molecule type" value="Genomic_DNA"/>
</dbReference>
<protein>
    <submittedName>
        <fullName evidence="2">Uncharacterized protein</fullName>
    </submittedName>
</protein>
<accession>C1CZS7</accession>
<proteinExistence type="predicted"/>
<dbReference type="PaxDb" id="546414-Deide_03570"/>
<dbReference type="KEGG" id="ddr:Deide_03570"/>
<evidence type="ECO:0000256" key="1">
    <source>
        <dbReference type="SAM" id="MobiDB-lite"/>
    </source>
</evidence>
<feature type="region of interest" description="Disordered" evidence="1">
    <location>
        <begin position="1"/>
        <end position="71"/>
    </location>
</feature>
<evidence type="ECO:0000313" key="3">
    <source>
        <dbReference type="Proteomes" id="UP000002208"/>
    </source>
</evidence>
<dbReference type="AlphaFoldDB" id="C1CZS7"/>
<keyword evidence="3" id="KW-1185">Reference proteome</keyword>